<dbReference type="InterPro" id="IPR036249">
    <property type="entry name" value="Thioredoxin-like_sf"/>
</dbReference>
<evidence type="ECO:0000313" key="3">
    <source>
        <dbReference type="Proteomes" id="UP000017700"/>
    </source>
</evidence>
<proteinExistence type="predicted"/>
<reference evidence="2 3" key="1">
    <citation type="journal article" date="2013" name="Genome Announc.">
        <title>Draft genome sequence of Serratia sp. strain ATCC 39006, a model bacterium for analysis of the biosynthesis and regulation of prodigiosin, a carbapenem, and gas vesicles.</title>
        <authorList>
            <person name="Fineran P.C."/>
            <person name="Iglesias Cans M.C."/>
            <person name="Ramsay J.P."/>
            <person name="Wilf N.M."/>
            <person name="Cossyleon D."/>
            <person name="McNeil M.B."/>
            <person name="Williamson N.R."/>
            <person name="Monson R.E."/>
            <person name="Becher S.A."/>
            <person name="Stanton J.A."/>
            <person name="Brugger K."/>
            <person name="Brown S.D."/>
            <person name="Salmond G.P."/>
        </authorList>
    </citation>
    <scope>NUCLEOTIDE SEQUENCE [LARGE SCALE GENOMIC DNA]</scope>
    <source>
        <strain evidence="2">ATCC 39006</strain>
        <strain evidence="3">ATCC 39006 / SC 11482</strain>
    </source>
</reference>
<sequence length="216" mass="24187">MNTLHYIFDPLCGWCYAAAPLIRAARKIEGLPIILHAGGMMTGPGRRRITAEWRDYIQPHDRRIAQISGQPFGDGYFNGLLWDITAILDSEPPITAILAAETLGKRGIDLLERLQNAHYVEGLRISDLPVLIKMAAEIGLDVTSFEAAYARWCGLPTRKHIEESRLWLTQSGGAGFPTLVFAVDDIYTTINIASWLGRPEQWHDYLTKLVADNKVE</sequence>
<evidence type="ECO:0000313" key="2">
    <source>
        <dbReference type="EMBL" id="AUH05467.1"/>
    </source>
</evidence>
<name>A0A2I5T9C6_SERS3</name>
<dbReference type="EMBL" id="CP025085">
    <property type="protein sequence ID" value="AUH01146.1"/>
    <property type="molecule type" value="Genomic_DNA"/>
</dbReference>
<gene>
    <name evidence="1" type="ORF">CWC46_15780</name>
    <name evidence="2" type="ORF">Ser39006_015785</name>
</gene>
<dbReference type="Proteomes" id="UP000017700">
    <property type="component" value="Chromosome"/>
</dbReference>
<organism evidence="2 3">
    <name type="scientific">Serratia sp. (strain ATCC 39006)</name>
    <name type="common">Prodigiosinella confusarubida</name>
    <dbReference type="NCBI Taxonomy" id="104623"/>
    <lineage>
        <taxon>Bacteria</taxon>
        <taxon>Pseudomonadati</taxon>
        <taxon>Pseudomonadota</taxon>
        <taxon>Gammaproteobacteria</taxon>
        <taxon>Enterobacterales</taxon>
        <taxon>Pectobacteriaceae</taxon>
        <taxon>Prodigiosinella</taxon>
    </lineage>
</organism>
<dbReference type="STRING" id="104623.Ser39006_02326"/>
<dbReference type="KEGG" id="serq:CWC46_15780"/>
<protein>
    <submittedName>
        <fullName evidence="2">DsbA family protein</fullName>
    </submittedName>
</protein>
<keyword evidence="3" id="KW-1185">Reference proteome</keyword>
<dbReference type="KEGG" id="sera:Ser39006_015785"/>
<reference evidence="2" key="4">
    <citation type="submission" date="2017-11" db="EMBL/GenBank/DDBJ databases">
        <title>Complete genome sequence of Serratia sp. ATCC 39006.</title>
        <authorList>
            <person name="Hampton H.G."/>
            <person name="Jackson S.A."/>
            <person name="Jauregui R."/>
            <person name="Poulter G.T.M."/>
            <person name="Salmond G.P.C."/>
            <person name="Fineran P.C."/>
        </authorList>
    </citation>
    <scope>NUCLEOTIDE SEQUENCE</scope>
    <source>
        <strain evidence="2">ATCC 39006</strain>
    </source>
</reference>
<dbReference type="SUPFAM" id="SSF52833">
    <property type="entry name" value="Thioredoxin-like"/>
    <property type="match status" value="1"/>
</dbReference>
<dbReference type="AlphaFoldDB" id="A0A2I5T9C6"/>
<dbReference type="RefSeq" id="WP_021015591.1">
    <property type="nucleotide sequence ID" value="NZ_CP025084.1"/>
</dbReference>
<dbReference type="EMBL" id="CP025084">
    <property type="protein sequence ID" value="AUH05467.1"/>
    <property type="molecule type" value="Genomic_DNA"/>
</dbReference>
<dbReference type="OrthoDB" id="9813770at2"/>
<dbReference type="Gene3D" id="3.40.30.10">
    <property type="entry name" value="Glutaredoxin"/>
    <property type="match status" value="1"/>
</dbReference>
<evidence type="ECO:0000313" key="1">
    <source>
        <dbReference type="EMBL" id="AUH01146.1"/>
    </source>
</evidence>
<accession>A0A2I5T9C6</accession>
<dbReference type="Proteomes" id="UP000233778">
    <property type="component" value="Chromosome"/>
</dbReference>
<reference evidence="1 4" key="3">
    <citation type="submission" date="2017-11" db="EMBL/GenBank/DDBJ databases">
        <title>Complete genome sequence of Serratia sp. ATCC 39006 LacA.</title>
        <authorList>
            <person name="Hampton H.G."/>
            <person name="Jackson S.A."/>
            <person name="Jauregui R."/>
            <person name="Poulter G.T.M."/>
            <person name="Salmond G.P.C."/>
            <person name="Fineran P.C."/>
        </authorList>
    </citation>
    <scope>NUCLEOTIDE SEQUENCE [LARGE SCALE GENOMIC DNA]</scope>
    <source>
        <strain evidence="1 4">ATCC 39006</strain>
    </source>
</reference>
<dbReference type="CDD" id="cd03025">
    <property type="entry name" value="DsbA_FrnE_like"/>
    <property type="match status" value="1"/>
</dbReference>
<reference evidence="2" key="2">
    <citation type="submission" date="2013-09" db="EMBL/GenBank/DDBJ databases">
        <authorList>
            <person name="Wang G."/>
            <person name="Yang Y."/>
            <person name="Su Y."/>
        </authorList>
    </citation>
    <scope>NUCLEOTIDE SEQUENCE</scope>
    <source>
        <strain evidence="2">ATCC 39006</strain>
    </source>
</reference>
<evidence type="ECO:0000313" key="4">
    <source>
        <dbReference type="Proteomes" id="UP000233778"/>
    </source>
</evidence>